<reference evidence="1" key="1">
    <citation type="journal article" date="2014" name="Front. Microbiol.">
        <title>High frequency of phylogenetically diverse reductive dehalogenase-homologous genes in deep subseafloor sedimentary metagenomes.</title>
        <authorList>
            <person name="Kawai M."/>
            <person name="Futagami T."/>
            <person name="Toyoda A."/>
            <person name="Takaki Y."/>
            <person name="Nishi S."/>
            <person name="Hori S."/>
            <person name="Arai W."/>
            <person name="Tsubouchi T."/>
            <person name="Morono Y."/>
            <person name="Uchiyama I."/>
            <person name="Ito T."/>
            <person name="Fujiyama A."/>
            <person name="Inagaki F."/>
            <person name="Takami H."/>
        </authorList>
    </citation>
    <scope>NUCLEOTIDE SEQUENCE</scope>
    <source>
        <strain evidence="1">Expedition CK06-06</strain>
    </source>
</reference>
<proteinExistence type="predicted"/>
<sequence length="61" mass="7431">TPTERGYDYKWNKFRKEYLKRNPYCFICLSKGKLTQSKVVDHIIPHRGDQGLFWDEVYMET</sequence>
<evidence type="ECO:0008006" key="2">
    <source>
        <dbReference type="Google" id="ProtNLM"/>
    </source>
</evidence>
<name>X1IRI9_9ZZZZ</name>
<accession>X1IRI9</accession>
<dbReference type="InterPro" id="IPR003615">
    <property type="entry name" value="HNH_nuc"/>
</dbReference>
<feature type="non-terminal residue" evidence="1">
    <location>
        <position position="1"/>
    </location>
</feature>
<evidence type="ECO:0000313" key="1">
    <source>
        <dbReference type="EMBL" id="GAH85051.1"/>
    </source>
</evidence>
<gene>
    <name evidence="1" type="ORF">S03H2_66971</name>
</gene>
<comment type="caution">
    <text evidence="1">The sequence shown here is derived from an EMBL/GenBank/DDBJ whole genome shotgun (WGS) entry which is preliminary data.</text>
</comment>
<dbReference type="CDD" id="cd00085">
    <property type="entry name" value="HNHc"/>
    <property type="match status" value="1"/>
</dbReference>
<organism evidence="1">
    <name type="scientific">marine sediment metagenome</name>
    <dbReference type="NCBI Taxonomy" id="412755"/>
    <lineage>
        <taxon>unclassified sequences</taxon>
        <taxon>metagenomes</taxon>
        <taxon>ecological metagenomes</taxon>
    </lineage>
</organism>
<dbReference type="EMBL" id="BARU01043782">
    <property type="protein sequence ID" value="GAH85051.1"/>
    <property type="molecule type" value="Genomic_DNA"/>
</dbReference>
<dbReference type="AlphaFoldDB" id="X1IRI9"/>
<protein>
    <recommendedName>
        <fullName evidence="2">HNH nuclease domain-containing protein</fullName>
    </recommendedName>
</protein>